<keyword evidence="4 7" id="KW-0862">Zinc</keyword>
<reference evidence="9 10" key="1">
    <citation type="journal article" date="2020" name="Biotechnol. Biofuels">
        <title>New insights from the biogas microbiome by comprehensive genome-resolved metagenomics of nearly 1600 species originating from multiple anaerobic digesters.</title>
        <authorList>
            <person name="Campanaro S."/>
            <person name="Treu L."/>
            <person name="Rodriguez-R L.M."/>
            <person name="Kovalovszki A."/>
            <person name="Ziels R.M."/>
            <person name="Maus I."/>
            <person name="Zhu X."/>
            <person name="Kougias P.G."/>
            <person name="Basile A."/>
            <person name="Luo G."/>
            <person name="Schluter A."/>
            <person name="Konstantinidis K.T."/>
            <person name="Angelidaki I."/>
        </authorList>
    </citation>
    <scope>NUCLEOTIDE SEQUENCE [LARGE SCALE GENOMIC DNA]</scope>
    <source>
        <strain evidence="9">AS27yjCOA_65</strain>
    </source>
</reference>
<dbReference type="Pfam" id="PF02132">
    <property type="entry name" value="RecR_ZnF"/>
    <property type="match status" value="1"/>
</dbReference>
<dbReference type="EMBL" id="JAAZON010000423">
    <property type="protein sequence ID" value="NMC63373.1"/>
    <property type="molecule type" value="Genomic_DNA"/>
</dbReference>
<dbReference type="AlphaFoldDB" id="A0A7X9IJR8"/>
<dbReference type="Pfam" id="PF21176">
    <property type="entry name" value="RecR_HhH"/>
    <property type="match status" value="1"/>
</dbReference>
<organism evidence="9 10">
    <name type="scientific">SAR324 cluster bacterium</name>
    <dbReference type="NCBI Taxonomy" id="2024889"/>
    <lineage>
        <taxon>Bacteria</taxon>
        <taxon>Deltaproteobacteria</taxon>
        <taxon>SAR324 cluster</taxon>
    </lineage>
</organism>
<protein>
    <recommendedName>
        <fullName evidence="7">Recombination protein RecR</fullName>
    </recommendedName>
</protein>
<dbReference type="Gene3D" id="1.10.8.420">
    <property type="entry name" value="RecR Domain 1"/>
    <property type="match status" value="1"/>
</dbReference>
<evidence type="ECO:0000256" key="4">
    <source>
        <dbReference type="ARBA" id="ARBA00022833"/>
    </source>
</evidence>
<dbReference type="GO" id="GO:0003677">
    <property type="term" value="F:DNA binding"/>
    <property type="evidence" value="ECO:0007669"/>
    <property type="project" value="UniProtKB-UniRule"/>
</dbReference>
<keyword evidence="3 7" id="KW-0863">Zinc-finger</keyword>
<evidence type="ECO:0000256" key="2">
    <source>
        <dbReference type="ARBA" id="ARBA00022763"/>
    </source>
</evidence>
<gene>
    <name evidence="7 9" type="primary">recR</name>
    <name evidence="9" type="ORF">GYA55_09435</name>
</gene>
<comment type="caution">
    <text evidence="9">The sequence shown here is derived from an EMBL/GenBank/DDBJ whole genome shotgun (WGS) entry which is preliminary data.</text>
</comment>
<dbReference type="Pfam" id="PF21175">
    <property type="entry name" value="RecR_C"/>
    <property type="match status" value="1"/>
</dbReference>
<proteinExistence type="inferred from homology"/>
<dbReference type="InterPro" id="IPR023627">
    <property type="entry name" value="Rcmb_RecR"/>
</dbReference>
<evidence type="ECO:0000256" key="3">
    <source>
        <dbReference type="ARBA" id="ARBA00022771"/>
    </source>
</evidence>
<accession>A0A7X9IJR8</accession>
<evidence type="ECO:0000256" key="6">
    <source>
        <dbReference type="ARBA" id="ARBA00023204"/>
    </source>
</evidence>
<dbReference type="Pfam" id="PF13662">
    <property type="entry name" value="Toprim_4"/>
    <property type="match status" value="1"/>
</dbReference>
<evidence type="ECO:0000313" key="9">
    <source>
        <dbReference type="EMBL" id="NMC63373.1"/>
    </source>
</evidence>
<dbReference type="SUPFAM" id="SSF111304">
    <property type="entry name" value="Recombination protein RecR"/>
    <property type="match status" value="1"/>
</dbReference>
<feature type="zinc finger region" description="C4-type" evidence="7">
    <location>
        <begin position="58"/>
        <end position="73"/>
    </location>
</feature>
<dbReference type="GO" id="GO:0006310">
    <property type="term" value="P:DNA recombination"/>
    <property type="evidence" value="ECO:0007669"/>
    <property type="project" value="UniProtKB-UniRule"/>
</dbReference>
<comment type="function">
    <text evidence="7">May play a role in DNA repair. It seems to be involved in an RecBC-independent recombinational process of DNA repair. It may act with RecF and RecO.</text>
</comment>
<evidence type="ECO:0000313" key="10">
    <source>
        <dbReference type="Proteomes" id="UP000524246"/>
    </source>
</evidence>
<dbReference type="SMART" id="SM00493">
    <property type="entry name" value="TOPRIM"/>
    <property type="match status" value="1"/>
</dbReference>
<comment type="similarity">
    <text evidence="7">Belongs to the RecR family.</text>
</comment>
<dbReference type="PROSITE" id="PS01300">
    <property type="entry name" value="RECR"/>
    <property type="match status" value="1"/>
</dbReference>
<dbReference type="InterPro" id="IPR006171">
    <property type="entry name" value="TOPRIM_dom"/>
</dbReference>
<keyword evidence="5 7" id="KW-0233">DNA recombination</keyword>
<keyword evidence="2 7" id="KW-0227">DNA damage</keyword>
<dbReference type="PROSITE" id="PS50880">
    <property type="entry name" value="TOPRIM"/>
    <property type="match status" value="1"/>
</dbReference>
<dbReference type="NCBIfam" id="TIGR00615">
    <property type="entry name" value="recR"/>
    <property type="match status" value="1"/>
</dbReference>
<dbReference type="HAMAP" id="MF_00017">
    <property type="entry name" value="RecR"/>
    <property type="match status" value="1"/>
</dbReference>
<dbReference type="GO" id="GO:0006281">
    <property type="term" value="P:DNA repair"/>
    <property type="evidence" value="ECO:0007669"/>
    <property type="project" value="UniProtKB-UniRule"/>
</dbReference>
<dbReference type="InterPro" id="IPR015967">
    <property type="entry name" value="Rcmb_RecR_Znf"/>
</dbReference>
<dbReference type="Gene3D" id="6.10.250.240">
    <property type="match status" value="1"/>
</dbReference>
<keyword evidence="1 7" id="KW-0479">Metal-binding</keyword>
<dbReference type="PANTHER" id="PTHR30446:SF0">
    <property type="entry name" value="RECOMBINATION PROTEIN RECR"/>
    <property type="match status" value="1"/>
</dbReference>
<evidence type="ECO:0000256" key="1">
    <source>
        <dbReference type="ARBA" id="ARBA00022723"/>
    </source>
</evidence>
<feature type="domain" description="Toprim" evidence="8">
    <location>
        <begin position="81"/>
        <end position="176"/>
    </location>
</feature>
<dbReference type="GO" id="GO:0008270">
    <property type="term" value="F:zinc ion binding"/>
    <property type="evidence" value="ECO:0007669"/>
    <property type="project" value="UniProtKB-KW"/>
</dbReference>
<sequence length="201" mass="22124">MEQYPPSLQQLIREFSKLPSIGEKSATRLAYFLISNGRQCAGPLSDAIRGAVNQIQLCERCFFLSESKICAICSNTSRDRSMVCVVEKPMDVVAIERVGEYRGFYHVLHGVWSPLRGQGPENIKLAELVEKVKRGEIKEAIIATSSTVEGDATALYIARLLKELGVIVTRLAQGMPKGGELEYADDVTLSRALSGRSAVQF</sequence>
<dbReference type="Proteomes" id="UP000524246">
    <property type="component" value="Unassembled WGS sequence"/>
</dbReference>
<keyword evidence="6 7" id="KW-0234">DNA repair</keyword>
<dbReference type="InterPro" id="IPR000093">
    <property type="entry name" value="DNA_Rcmb_RecR"/>
</dbReference>
<evidence type="ECO:0000256" key="7">
    <source>
        <dbReference type="HAMAP-Rule" id="MF_00017"/>
    </source>
</evidence>
<evidence type="ECO:0000256" key="5">
    <source>
        <dbReference type="ARBA" id="ARBA00023172"/>
    </source>
</evidence>
<evidence type="ECO:0000259" key="8">
    <source>
        <dbReference type="PROSITE" id="PS50880"/>
    </source>
</evidence>
<dbReference type="CDD" id="cd01025">
    <property type="entry name" value="TOPRIM_recR"/>
    <property type="match status" value="1"/>
</dbReference>
<name>A0A7X9IJR8_9DELT</name>
<dbReference type="PANTHER" id="PTHR30446">
    <property type="entry name" value="RECOMBINATION PROTEIN RECR"/>
    <property type="match status" value="1"/>
</dbReference>
<dbReference type="InterPro" id="IPR034137">
    <property type="entry name" value="TOPRIM_RecR"/>
</dbReference>
<dbReference type="Gene3D" id="3.40.1360.10">
    <property type="match status" value="1"/>
</dbReference>